<dbReference type="Gene3D" id="3.30.1330.40">
    <property type="entry name" value="RutC-like"/>
    <property type="match status" value="1"/>
</dbReference>
<dbReference type="InterPro" id="IPR035959">
    <property type="entry name" value="RutC-like_sf"/>
</dbReference>
<dbReference type="SUPFAM" id="SSF55298">
    <property type="entry name" value="YjgF-like"/>
    <property type="match status" value="1"/>
</dbReference>
<dbReference type="GO" id="GO:0005829">
    <property type="term" value="C:cytosol"/>
    <property type="evidence" value="ECO:0007669"/>
    <property type="project" value="TreeGrafter"/>
</dbReference>
<reference evidence="2 3" key="1">
    <citation type="submission" date="2014-11" db="EMBL/GenBank/DDBJ databases">
        <title>Draft genome sequence of Chelonobacter oris 1662T, associated with respiratory disease in Hermann's Tortoises.</title>
        <authorList>
            <person name="Kudirkiene E."/>
            <person name="Hansen M.J."/>
            <person name="Bojesen A.M."/>
        </authorList>
    </citation>
    <scope>NUCLEOTIDE SEQUENCE [LARGE SCALE GENOMIC DNA]</scope>
    <source>
        <strain evidence="2 3">1662</strain>
    </source>
</reference>
<dbReference type="PANTHER" id="PTHR11803:SF58">
    <property type="entry name" value="PROTEIN HMF1-RELATED"/>
    <property type="match status" value="1"/>
</dbReference>
<gene>
    <name evidence="2" type="ORF">OA57_00605</name>
</gene>
<comment type="caution">
    <text evidence="2">The sequence shown here is derived from an EMBL/GenBank/DDBJ whole genome shotgun (WGS) entry which is preliminary data.</text>
</comment>
<comment type="similarity">
    <text evidence="1">Belongs to the RutC family.</text>
</comment>
<dbReference type="InterPro" id="IPR006175">
    <property type="entry name" value="YjgF/YER057c/UK114"/>
</dbReference>
<dbReference type="EMBL" id="JSUM01000001">
    <property type="protein sequence ID" value="KGQ71599.1"/>
    <property type="molecule type" value="Genomic_DNA"/>
</dbReference>
<dbReference type="PROSITE" id="PS01094">
    <property type="entry name" value="UPF0076"/>
    <property type="match status" value="1"/>
</dbReference>
<evidence type="ECO:0000313" key="2">
    <source>
        <dbReference type="EMBL" id="KGQ71599.1"/>
    </source>
</evidence>
<dbReference type="NCBIfam" id="TIGR00004">
    <property type="entry name" value="Rid family detoxifying hydrolase"/>
    <property type="match status" value="1"/>
</dbReference>
<dbReference type="AlphaFoldDB" id="A0A0A3BDJ0"/>
<accession>A0A0A3BDJ0</accession>
<organism evidence="2 3">
    <name type="scientific">Chelonobacter oris</name>
    <dbReference type="NCBI Taxonomy" id="505317"/>
    <lineage>
        <taxon>Bacteria</taxon>
        <taxon>Pseudomonadati</taxon>
        <taxon>Pseudomonadota</taxon>
        <taxon>Gammaproteobacteria</taxon>
        <taxon>Pasteurellales</taxon>
        <taxon>Pasteurellaceae</taxon>
        <taxon>Chelonobacter</taxon>
    </lineage>
</organism>
<dbReference type="InterPro" id="IPR019897">
    <property type="entry name" value="RidA_CS"/>
</dbReference>
<dbReference type="STRING" id="505317.OA57_00605"/>
<evidence type="ECO:0000313" key="3">
    <source>
        <dbReference type="Proteomes" id="UP000030380"/>
    </source>
</evidence>
<keyword evidence="3" id="KW-1185">Reference proteome</keyword>
<dbReference type="OrthoDB" id="9803101at2"/>
<dbReference type="InterPro" id="IPR006056">
    <property type="entry name" value="RidA"/>
</dbReference>
<dbReference type="PANTHER" id="PTHR11803">
    <property type="entry name" value="2-IMINOBUTANOATE/2-IMINOPROPANOATE DEAMINASE RIDA"/>
    <property type="match status" value="1"/>
</dbReference>
<dbReference type="CDD" id="cd00448">
    <property type="entry name" value="YjgF_YER057c_UK114_family"/>
    <property type="match status" value="1"/>
</dbReference>
<dbReference type="RefSeq" id="WP_034612060.1">
    <property type="nucleotide sequence ID" value="NZ_JSUM01000001.1"/>
</dbReference>
<evidence type="ECO:0000256" key="1">
    <source>
        <dbReference type="ARBA" id="ARBA00010552"/>
    </source>
</evidence>
<protein>
    <submittedName>
        <fullName evidence="2">Uncharacterized protein</fullName>
    </submittedName>
</protein>
<dbReference type="GO" id="GO:0019239">
    <property type="term" value="F:deaminase activity"/>
    <property type="evidence" value="ECO:0007669"/>
    <property type="project" value="TreeGrafter"/>
</dbReference>
<dbReference type="FunFam" id="3.30.1330.40:FF:000001">
    <property type="entry name" value="L-PSP family endoribonuclease"/>
    <property type="match status" value="1"/>
</dbReference>
<dbReference type="Pfam" id="PF01042">
    <property type="entry name" value="Ribonuc_L-PSP"/>
    <property type="match status" value="1"/>
</dbReference>
<dbReference type="Proteomes" id="UP000030380">
    <property type="component" value="Unassembled WGS sequence"/>
</dbReference>
<proteinExistence type="inferred from homology"/>
<name>A0A0A3BDJ0_9PAST</name>
<sequence>MKQIISTSLAPAAIGPYVQAVKTAGWVYISGCIPVVPETGNVINGTIEAQTKQVLNNLSAVLHAAGAKPNDIVKTTCFLKNMADFTLFNQLYSDYFAGDYPARSCVEVARLPKDVLVEIEAVAYLGRN</sequence>